<dbReference type="PANTHER" id="PTHR31890:SF12">
    <property type="entry name" value="EXPRESSED PROTEIN"/>
    <property type="match status" value="1"/>
</dbReference>
<feature type="chain" id="PRO_5004341989" description="Pectinesterase inhibitor domain-containing protein" evidence="1">
    <location>
        <begin position="31"/>
        <end position="195"/>
    </location>
</feature>
<name>R0FSZ9_9BRAS</name>
<accession>R0FSZ9</accession>
<keyword evidence="4" id="KW-1185">Reference proteome</keyword>
<dbReference type="KEGG" id="crb:17887010"/>
<dbReference type="Gene3D" id="1.20.140.40">
    <property type="entry name" value="Invertase/pectin methylesterase inhibitor family protein"/>
    <property type="match status" value="1"/>
</dbReference>
<dbReference type="InterPro" id="IPR035513">
    <property type="entry name" value="Invertase/methylesterase_inhib"/>
</dbReference>
<dbReference type="Pfam" id="PF04043">
    <property type="entry name" value="PMEI"/>
    <property type="match status" value="1"/>
</dbReference>
<dbReference type="GO" id="GO:0004857">
    <property type="term" value="F:enzyme inhibitor activity"/>
    <property type="evidence" value="ECO:0007669"/>
    <property type="project" value="InterPro"/>
</dbReference>
<dbReference type="eggNOG" id="ENOG502R1JW">
    <property type="taxonomic scope" value="Eukaryota"/>
</dbReference>
<evidence type="ECO:0000313" key="3">
    <source>
        <dbReference type="EMBL" id="EOA25972.1"/>
    </source>
</evidence>
<dbReference type="AlphaFoldDB" id="R0FSZ9"/>
<dbReference type="SUPFAM" id="SSF101148">
    <property type="entry name" value="Plant invertase/pectin methylesterase inhibitor"/>
    <property type="match status" value="1"/>
</dbReference>
<organism evidence="3 4">
    <name type="scientific">Capsella rubella</name>
    <dbReference type="NCBI Taxonomy" id="81985"/>
    <lineage>
        <taxon>Eukaryota</taxon>
        <taxon>Viridiplantae</taxon>
        <taxon>Streptophyta</taxon>
        <taxon>Embryophyta</taxon>
        <taxon>Tracheophyta</taxon>
        <taxon>Spermatophyta</taxon>
        <taxon>Magnoliopsida</taxon>
        <taxon>eudicotyledons</taxon>
        <taxon>Gunneridae</taxon>
        <taxon>Pentapetalae</taxon>
        <taxon>rosids</taxon>
        <taxon>malvids</taxon>
        <taxon>Brassicales</taxon>
        <taxon>Brassicaceae</taxon>
        <taxon>Camelineae</taxon>
        <taxon>Capsella</taxon>
    </lineage>
</organism>
<reference evidence="4" key="1">
    <citation type="journal article" date="2013" name="Nat. Genet.">
        <title>The Capsella rubella genome and the genomic consequences of rapid mating system evolution.</title>
        <authorList>
            <person name="Slotte T."/>
            <person name="Hazzouri K.M."/>
            <person name="Agren J.A."/>
            <person name="Koenig D."/>
            <person name="Maumus F."/>
            <person name="Guo Y.L."/>
            <person name="Steige K."/>
            <person name="Platts A.E."/>
            <person name="Escobar J.S."/>
            <person name="Newman L.K."/>
            <person name="Wang W."/>
            <person name="Mandakova T."/>
            <person name="Vello E."/>
            <person name="Smith L.M."/>
            <person name="Henz S.R."/>
            <person name="Steffen J."/>
            <person name="Takuno S."/>
            <person name="Brandvain Y."/>
            <person name="Coop G."/>
            <person name="Andolfatto P."/>
            <person name="Hu T.T."/>
            <person name="Blanchette M."/>
            <person name="Clark R.M."/>
            <person name="Quesneville H."/>
            <person name="Nordborg M."/>
            <person name="Gaut B.S."/>
            <person name="Lysak M.A."/>
            <person name="Jenkins J."/>
            <person name="Grimwood J."/>
            <person name="Chapman J."/>
            <person name="Prochnik S."/>
            <person name="Shu S."/>
            <person name="Rokhsar D."/>
            <person name="Schmutz J."/>
            <person name="Weigel D."/>
            <person name="Wright S.I."/>
        </authorList>
    </citation>
    <scope>NUCLEOTIDE SEQUENCE [LARGE SCALE GENOMIC DNA]</scope>
    <source>
        <strain evidence="4">cv. Monte Gargano</strain>
    </source>
</reference>
<dbReference type="OrthoDB" id="1065422at2759"/>
<dbReference type="EMBL" id="KB870809">
    <property type="protein sequence ID" value="EOA25972.1"/>
    <property type="molecule type" value="Genomic_DNA"/>
</dbReference>
<feature type="domain" description="Pectinesterase inhibitor" evidence="2">
    <location>
        <begin position="47"/>
        <end position="191"/>
    </location>
</feature>
<feature type="signal peptide" evidence="1">
    <location>
        <begin position="1"/>
        <end position="30"/>
    </location>
</feature>
<dbReference type="PANTHER" id="PTHR31890">
    <property type="entry name" value="PLANT INVERTASE/PECTIN METHYLESTERASE INHIBITOR SUPERFAMILY PROTEIN"/>
    <property type="match status" value="1"/>
</dbReference>
<dbReference type="InterPro" id="IPR006501">
    <property type="entry name" value="Pectinesterase_inhib_dom"/>
</dbReference>
<dbReference type="NCBIfam" id="TIGR01614">
    <property type="entry name" value="PME_inhib"/>
    <property type="match status" value="1"/>
</dbReference>
<dbReference type="Proteomes" id="UP000029121">
    <property type="component" value="Unassembled WGS sequence"/>
</dbReference>
<evidence type="ECO:0000256" key="1">
    <source>
        <dbReference type="SAM" id="SignalP"/>
    </source>
</evidence>
<sequence>MACFYSSHPYISIYIVTFLLISQWSSTTNAKPNIATTLSTKPKTCPYPSLLISKACKGTASISSLEEACIKSLTLDHRTASTSTALELAKAALNLAMEKAKHTQFLIGSPKKPCFKSCMENYKDSVLEGLQKAELSMAKGNVDDMDDELSLARDAADYCNMILSVDPDDTRSLVFAANVAVYNHITFVMSVADLL</sequence>
<proteinExistence type="predicted"/>
<gene>
    <name evidence="3" type="ORF">CARUB_v10019361mg</name>
</gene>
<dbReference type="STRING" id="81985.R0FSZ9"/>
<dbReference type="SMART" id="SM00856">
    <property type="entry name" value="PMEI"/>
    <property type="match status" value="1"/>
</dbReference>
<evidence type="ECO:0000259" key="2">
    <source>
        <dbReference type="SMART" id="SM00856"/>
    </source>
</evidence>
<evidence type="ECO:0000313" key="4">
    <source>
        <dbReference type="Proteomes" id="UP000029121"/>
    </source>
</evidence>
<keyword evidence="1" id="KW-0732">Signal</keyword>
<protein>
    <recommendedName>
        <fullName evidence="2">Pectinesterase inhibitor domain-containing protein</fullName>
    </recommendedName>
</protein>